<evidence type="ECO:0000256" key="5">
    <source>
        <dbReference type="ARBA" id="ARBA00023136"/>
    </source>
</evidence>
<keyword evidence="5 7" id="KW-0472">Membrane</keyword>
<evidence type="ECO:0000256" key="3">
    <source>
        <dbReference type="ARBA" id="ARBA00022692"/>
    </source>
</evidence>
<dbReference type="InterPro" id="IPR038377">
    <property type="entry name" value="Na/Glc_symporter_sf"/>
</dbReference>
<evidence type="ECO:0000256" key="7">
    <source>
        <dbReference type="SAM" id="Phobius"/>
    </source>
</evidence>
<evidence type="ECO:0000256" key="2">
    <source>
        <dbReference type="ARBA" id="ARBA00006434"/>
    </source>
</evidence>
<dbReference type="Proteomes" id="UP000245119">
    <property type="component" value="Linkage Group LG3"/>
</dbReference>
<dbReference type="STRING" id="400727.A0A2T7PMV9"/>
<sequence length="338" mass="37573">MLQTKSPALTPTSATRCAATELGCTNIAYPLLVLRRMPTGRQTDCVLTKGWGLRGVMLAALLAALMSSLTSIFNSASSMFTMDIWRRFRRRASQQELMIVGRLCVVALLVVSIVWLPILEASQSGQLWNYLQAISSYTAPPWCFVFLLALFWKGTTEPGAFWGLMISLAVGLTRMVLDFAMPAPDCGSREQDTRPAVLAKVHFLHFAIILSGVCIISTVTISLLTKPRPPEKLRRVTFWTRNDLLDPEETESEDDFAEGDNDSVEKLTVPQKKSVSRLLYNWVCGVETKPKPKLTKLEKEVIKQKMKSIAEDPMSTRINTAAALIICTVCTFLLGFFG</sequence>
<evidence type="ECO:0000256" key="1">
    <source>
        <dbReference type="ARBA" id="ARBA00004141"/>
    </source>
</evidence>
<dbReference type="EMBL" id="PZQS01000003">
    <property type="protein sequence ID" value="PVD34778.1"/>
    <property type="molecule type" value="Genomic_DNA"/>
</dbReference>
<comment type="similarity">
    <text evidence="2 6">Belongs to the sodium:solute symporter (SSF) (TC 2.A.21) family.</text>
</comment>
<comment type="caution">
    <text evidence="8">The sequence shown here is derived from an EMBL/GenBank/DDBJ whole genome shotgun (WGS) entry which is preliminary data.</text>
</comment>
<dbReference type="Pfam" id="PF00474">
    <property type="entry name" value="SSF"/>
    <property type="match status" value="1"/>
</dbReference>
<evidence type="ECO:0000256" key="4">
    <source>
        <dbReference type="ARBA" id="ARBA00022989"/>
    </source>
</evidence>
<reference evidence="8 9" key="1">
    <citation type="submission" date="2018-04" db="EMBL/GenBank/DDBJ databases">
        <title>The genome of golden apple snail Pomacea canaliculata provides insight into stress tolerance and invasive adaptation.</title>
        <authorList>
            <person name="Liu C."/>
            <person name="Liu B."/>
            <person name="Ren Y."/>
            <person name="Zhang Y."/>
            <person name="Wang H."/>
            <person name="Li S."/>
            <person name="Jiang F."/>
            <person name="Yin L."/>
            <person name="Zhang G."/>
            <person name="Qian W."/>
            <person name="Fan W."/>
        </authorList>
    </citation>
    <scope>NUCLEOTIDE SEQUENCE [LARGE SCALE GENOMIC DNA]</scope>
    <source>
        <strain evidence="8">SZHN2017</strain>
        <tissue evidence="8">Muscle</tissue>
    </source>
</reference>
<dbReference type="PROSITE" id="PS50283">
    <property type="entry name" value="NA_SOLUT_SYMP_3"/>
    <property type="match status" value="1"/>
</dbReference>
<organism evidence="8 9">
    <name type="scientific">Pomacea canaliculata</name>
    <name type="common">Golden apple snail</name>
    <dbReference type="NCBI Taxonomy" id="400727"/>
    <lineage>
        <taxon>Eukaryota</taxon>
        <taxon>Metazoa</taxon>
        <taxon>Spiralia</taxon>
        <taxon>Lophotrochozoa</taxon>
        <taxon>Mollusca</taxon>
        <taxon>Gastropoda</taxon>
        <taxon>Caenogastropoda</taxon>
        <taxon>Architaenioglossa</taxon>
        <taxon>Ampullarioidea</taxon>
        <taxon>Ampullariidae</taxon>
        <taxon>Pomacea</taxon>
    </lineage>
</organism>
<dbReference type="GO" id="GO:0005412">
    <property type="term" value="F:D-glucose:sodium symporter activity"/>
    <property type="evidence" value="ECO:0007669"/>
    <property type="project" value="TreeGrafter"/>
</dbReference>
<evidence type="ECO:0008006" key="10">
    <source>
        <dbReference type="Google" id="ProtNLM"/>
    </source>
</evidence>
<feature type="transmembrane region" description="Helical" evidence="7">
    <location>
        <begin position="130"/>
        <end position="152"/>
    </location>
</feature>
<evidence type="ECO:0000313" key="8">
    <source>
        <dbReference type="EMBL" id="PVD34778.1"/>
    </source>
</evidence>
<keyword evidence="4 7" id="KW-1133">Transmembrane helix</keyword>
<dbReference type="OrthoDB" id="6132759at2759"/>
<accession>A0A2T7PMV9</accession>
<proteinExistence type="inferred from homology"/>
<feature type="transmembrane region" description="Helical" evidence="7">
    <location>
        <begin position="318"/>
        <end position="337"/>
    </location>
</feature>
<gene>
    <name evidence="8" type="ORF">C0Q70_06055</name>
</gene>
<comment type="subcellular location">
    <subcellularLocation>
        <location evidence="1">Membrane</location>
        <topology evidence="1">Multi-pass membrane protein</topology>
    </subcellularLocation>
</comment>
<feature type="transmembrane region" description="Helical" evidence="7">
    <location>
        <begin position="56"/>
        <end position="76"/>
    </location>
</feature>
<keyword evidence="9" id="KW-1185">Reference proteome</keyword>
<dbReference type="GO" id="GO:0005886">
    <property type="term" value="C:plasma membrane"/>
    <property type="evidence" value="ECO:0007669"/>
    <property type="project" value="TreeGrafter"/>
</dbReference>
<dbReference type="AlphaFoldDB" id="A0A2T7PMV9"/>
<dbReference type="InterPro" id="IPR001734">
    <property type="entry name" value="Na/solute_symporter"/>
</dbReference>
<evidence type="ECO:0000256" key="6">
    <source>
        <dbReference type="RuleBase" id="RU362091"/>
    </source>
</evidence>
<dbReference type="PANTHER" id="PTHR11819:SF195">
    <property type="entry name" value="SODIUM_GLUCOSE COTRANSPORTER 4"/>
    <property type="match status" value="1"/>
</dbReference>
<dbReference type="Gene3D" id="1.20.1730.10">
    <property type="entry name" value="Sodium/glucose cotransporter"/>
    <property type="match status" value="1"/>
</dbReference>
<feature type="transmembrane region" description="Helical" evidence="7">
    <location>
        <begin position="97"/>
        <end position="118"/>
    </location>
</feature>
<protein>
    <recommendedName>
        <fullName evidence="10">Sodium/glucose cotransporter 4</fullName>
    </recommendedName>
</protein>
<feature type="transmembrane region" description="Helical" evidence="7">
    <location>
        <begin position="203"/>
        <end position="225"/>
    </location>
</feature>
<evidence type="ECO:0000313" key="9">
    <source>
        <dbReference type="Proteomes" id="UP000245119"/>
    </source>
</evidence>
<dbReference type="PANTHER" id="PTHR11819">
    <property type="entry name" value="SOLUTE CARRIER FAMILY 5"/>
    <property type="match status" value="1"/>
</dbReference>
<feature type="transmembrane region" description="Helical" evidence="7">
    <location>
        <begin position="159"/>
        <end position="183"/>
    </location>
</feature>
<name>A0A2T7PMV9_POMCA</name>
<keyword evidence="3 7" id="KW-0812">Transmembrane</keyword>